<evidence type="ECO:0000256" key="2">
    <source>
        <dbReference type="SAM" id="MobiDB-lite"/>
    </source>
</evidence>
<sequence length="184" mass="21338">MFRSFRKLYNKTCLQQICILSRTQYNHTLILTTSHLLKQPSIRFNDIRFKSKGPKKQCGKSESESYEEDDDSEEVYQDKHTKVINISVTSLRVDGILKSGLGMARNKIETLFYESKIRVNGEKILKKSTMVREGDEIDLIKGPDLRNPNFVNIARLEILKITPKEETISVRMRRCKSLSVESYS</sequence>
<keyword evidence="4" id="KW-1185">Reference proteome</keyword>
<evidence type="ECO:0000259" key="3">
    <source>
        <dbReference type="Pfam" id="PF25818"/>
    </source>
</evidence>
<dbReference type="InterPro" id="IPR036986">
    <property type="entry name" value="S4_RNA-bd_sf"/>
</dbReference>
<dbReference type="Gene3D" id="3.10.290.10">
    <property type="entry name" value="RNA-binding S4 domain"/>
    <property type="match status" value="1"/>
</dbReference>
<dbReference type="GO" id="GO:0003723">
    <property type="term" value="F:RNA binding"/>
    <property type="evidence" value="ECO:0007669"/>
    <property type="project" value="UniProtKB-KW"/>
</dbReference>
<accession>A0A6J2XPA9</accession>
<dbReference type="SUPFAM" id="SSF55174">
    <property type="entry name" value="Alpha-L RNA-binding motif"/>
    <property type="match status" value="1"/>
</dbReference>
<feature type="domain" description="Mitochondrial transcription rescue factor 1 C-terminal" evidence="3">
    <location>
        <begin position="85"/>
        <end position="180"/>
    </location>
</feature>
<keyword evidence="1" id="KW-0694">RNA-binding</keyword>
<dbReference type="InParanoid" id="A0A6J2XPA9"/>
<dbReference type="GO" id="GO:1903108">
    <property type="term" value="P:regulation of mitochondrial transcription"/>
    <property type="evidence" value="ECO:0007669"/>
    <property type="project" value="TreeGrafter"/>
</dbReference>
<dbReference type="PANTHER" id="PTHR13633:SF3">
    <property type="entry name" value="MITOCHONDRIAL TRANSCRIPTION RESCUE FACTOR 1"/>
    <property type="match status" value="1"/>
</dbReference>
<dbReference type="Proteomes" id="UP000504635">
    <property type="component" value="Unplaced"/>
</dbReference>
<dbReference type="OrthoDB" id="4150at2759"/>
<reference evidence="5" key="1">
    <citation type="submission" date="2025-08" db="UniProtKB">
        <authorList>
            <consortium name="RefSeq"/>
        </authorList>
    </citation>
    <scope>IDENTIFICATION</scope>
    <source>
        <tissue evidence="5">Gonads</tissue>
    </source>
</reference>
<proteinExistence type="predicted"/>
<dbReference type="PROSITE" id="PS50889">
    <property type="entry name" value="S4"/>
    <property type="match status" value="1"/>
</dbReference>
<dbReference type="CDD" id="cd00165">
    <property type="entry name" value="S4"/>
    <property type="match status" value="1"/>
</dbReference>
<dbReference type="PANTHER" id="PTHR13633">
    <property type="entry name" value="MITOCHONDRIAL TRANSCRIPTION RESCUE FACTOR 1"/>
    <property type="match status" value="1"/>
</dbReference>
<protein>
    <submittedName>
        <fullName evidence="5">Uncharacterized protein C6orf203 homolog</fullName>
    </submittedName>
</protein>
<evidence type="ECO:0000313" key="5">
    <source>
        <dbReference type="RefSeq" id="XP_030753202.1"/>
    </source>
</evidence>
<dbReference type="GO" id="GO:0005739">
    <property type="term" value="C:mitochondrion"/>
    <property type="evidence" value="ECO:0007669"/>
    <property type="project" value="TreeGrafter"/>
</dbReference>
<organism evidence="4 5">
    <name type="scientific">Sitophilus oryzae</name>
    <name type="common">Rice weevil</name>
    <name type="synonym">Curculio oryzae</name>
    <dbReference type="NCBI Taxonomy" id="7048"/>
    <lineage>
        <taxon>Eukaryota</taxon>
        <taxon>Metazoa</taxon>
        <taxon>Ecdysozoa</taxon>
        <taxon>Arthropoda</taxon>
        <taxon>Hexapoda</taxon>
        <taxon>Insecta</taxon>
        <taxon>Pterygota</taxon>
        <taxon>Neoptera</taxon>
        <taxon>Endopterygota</taxon>
        <taxon>Coleoptera</taxon>
        <taxon>Polyphaga</taxon>
        <taxon>Cucujiformia</taxon>
        <taxon>Curculionidae</taxon>
        <taxon>Dryophthorinae</taxon>
        <taxon>Sitophilus</taxon>
    </lineage>
</organism>
<dbReference type="KEGG" id="soy:115880204"/>
<dbReference type="GeneID" id="115880204"/>
<dbReference type="RefSeq" id="XP_030753202.1">
    <property type="nucleotide sequence ID" value="XM_030897342.1"/>
</dbReference>
<evidence type="ECO:0000313" key="4">
    <source>
        <dbReference type="Proteomes" id="UP000504635"/>
    </source>
</evidence>
<dbReference type="InterPro" id="IPR057896">
    <property type="entry name" value="MTRES1_C"/>
</dbReference>
<dbReference type="AlphaFoldDB" id="A0A6J2XPA9"/>
<name>A0A6J2XPA9_SITOR</name>
<feature type="region of interest" description="Disordered" evidence="2">
    <location>
        <begin position="52"/>
        <end position="72"/>
    </location>
</feature>
<dbReference type="Pfam" id="PF25818">
    <property type="entry name" value="MTRES1_C"/>
    <property type="match status" value="1"/>
</dbReference>
<evidence type="ECO:0000256" key="1">
    <source>
        <dbReference type="PROSITE-ProRule" id="PRU00182"/>
    </source>
</evidence>
<gene>
    <name evidence="5" type="primary">LOC115880204</name>
</gene>